<keyword evidence="2" id="KW-0732">Signal</keyword>
<proteinExistence type="predicted"/>
<keyword evidence="3" id="KW-1185">Reference proteome</keyword>
<dbReference type="RefSeq" id="XP_015947286.1">
    <property type="nucleotide sequence ID" value="XM_016091800.3"/>
</dbReference>
<feature type="signal peptide" evidence="2">
    <location>
        <begin position="1"/>
        <end position="26"/>
    </location>
</feature>
<protein>
    <submittedName>
        <fullName evidence="4">Uncharacterized protein LOC107472266</fullName>
    </submittedName>
</protein>
<gene>
    <name evidence="4" type="primary">LOC107472266</name>
</gene>
<sequence length="197" mass="20261">MAKLSLALVFALTFTILGFPVRTVVGDDVSSNNVWLSMFNQASLSQAGGLYSSSSVSESTIDEAKKALAEHESSSASSSYLEGVRNSIAQAAAKKAAADALSGFGFSTPSPPSLPNFSDWVEQARNMEKGIFKTKAPVEAPAASPSTAPAASPSVSPAASPSSAPNTAPVASPQTAPVASPKLTPRNILFWWSSLKA</sequence>
<feature type="compositionally biased region" description="Low complexity" evidence="1">
    <location>
        <begin position="137"/>
        <end position="173"/>
    </location>
</feature>
<dbReference type="KEGG" id="adu:107472266"/>
<reference evidence="4" key="2">
    <citation type="submission" date="2025-08" db="UniProtKB">
        <authorList>
            <consortium name="RefSeq"/>
        </authorList>
    </citation>
    <scope>IDENTIFICATION</scope>
    <source>
        <tissue evidence="4">Whole plant</tissue>
    </source>
</reference>
<evidence type="ECO:0000313" key="3">
    <source>
        <dbReference type="Proteomes" id="UP000515211"/>
    </source>
</evidence>
<feature type="chain" id="PRO_5027567039" evidence="2">
    <location>
        <begin position="27"/>
        <end position="197"/>
    </location>
</feature>
<feature type="region of interest" description="Disordered" evidence="1">
    <location>
        <begin position="137"/>
        <end position="179"/>
    </location>
</feature>
<organism evidence="3 4">
    <name type="scientific">Arachis duranensis</name>
    <name type="common">Wild peanut</name>
    <dbReference type="NCBI Taxonomy" id="130453"/>
    <lineage>
        <taxon>Eukaryota</taxon>
        <taxon>Viridiplantae</taxon>
        <taxon>Streptophyta</taxon>
        <taxon>Embryophyta</taxon>
        <taxon>Tracheophyta</taxon>
        <taxon>Spermatophyta</taxon>
        <taxon>Magnoliopsida</taxon>
        <taxon>eudicotyledons</taxon>
        <taxon>Gunneridae</taxon>
        <taxon>Pentapetalae</taxon>
        <taxon>rosids</taxon>
        <taxon>fabids</taxon>
        <taxon>Fabales</taxon>
        <taxon>Fabaceae</taxon>
        <taxon>Papilionoideae</taxon>
        <taxon>50 kb inversion clade</taxon>
        <taxon>dalbergioids sensu lato</taxon>
        <taxon>Dalbergieae</taxon>
        <taxon>Pterocarpus clade</taxon>
        <taxon>Arachis</taxon>
    </lineage>
</organism>
<accession>A0A6P4BWB8</accession>
<evidence type="ECO:0000256" key="2">
    <source>
        <dbReference type="SAM" id="SignalP"/>
    </source>
</evidence>
<dbReference type="Proteomes" id="UP000515211">
    <property type="component" value="Chromosome 6"/>
</dbReference>
<reference evidence="3" key="1">
    <citation type="journal article" date="2016" name="Nat. Genet.">
        <title>The genome sequences of Arachis duranensis and Arachis ipaensis, the diploid ancestors of cultivated peanut.</title>
        <authorList>
            <person name="Bertioli D.J."/>
            <person name="Cannon S.B."/>
            <person name="Froenicke L."/>
            <person name="Huang G."/>
            <person name="Farmer A.D."/>
            <person name="Cannon E.K."/>
            <person name="Liu X."/>
            <person name="Gao D."/>
            <person name="Clevenger J."/>
            <person name="Dash S."/>
            <person name="Ren L."/>
            <person name="Moretzsohn M.C."/>
            <person name="Shirasawa K."/>
            <person name="Huang W."/>
            <person name="Vidigal B."/>
            <person name="Abernathy B."/>
            <person name="Chu Y."/>
            <person name="Niederhuth C.E."/>
            <person name="Umale P."/>
            <person name="Araujo A.C."/>
            <person name="Kozik A."/>
            <person name="Kim K.D."/>
            <person name="Burow M.D."/>
            <person name="Varshney R.K."/>
            <person name="Wang X."/>
            <person name="Zhang X."/>
            <person name="Barkley N."/>
            <person name="Guimaraes P.M."/>
            <person name="Isobe S."/>
            <person name="Guo B."/>
            <person name="Liao B."/>
            <person name="Stalker H.T."/>
            <person name="Schmitz R.J."/>
            <person name="Scheffler B.E."/>
            <person name="Leal-Bertioli S.C."/>
            <person name="Xun X."/>
            <person name="Jackson S.A."/>
            <person name="Michelmore R."/>
            <person name="Ozias-Akins P."/>
        </authorList>
    </citation>
    <scope>NUCLEOTIDE SEQUENCE [LARGE SCALE GENOMIC DNA]</scope>
    <source>
        <strain evidence="3">cv. V14167</strain>
    </source>
</reference>
<dbReference type="AlphaFoldDB" id="A0A6P4BWB8"/>
<evidence type="ECO:0000256" key="1">
    <source>
        <dbReference type="SAM" id="MobiDB-lite"/>
    </source>
</evidence>
<dbReference type="GeneID" id="107472266"/>
<evidence type="ECO:0000313" key="4">
    <source>
        <dbReference type="RefSeq" id="XP_015947286.1"/>
    </source>
</evidence>
<name>A0A6P4BWB8_ARADU</name>